<dbReference type="Pfam" id="PF02518">
    <property type="entry name" value="HATPase_c"/>
    <property type="match status" value="1"/>
</dbReference>
<dbReference type="EC" id="2.7.13.3" evidence="2"/>
<keyword evidence="4" id="KW-1133">Transmembrane helix</keyword>
<feature type="transmembrane region" description="Helical" evidence="4">
    <location>
        <begin position="7"/>
        <end position="27"/>
    </location>
</feature>
<dbReference type="AlphaFoldDB" id="A0A7J5AIF6"/>
<keyword evidence="6" id="KW-0418">Kinase</keyword>
<dbReference type="Gene3D" id="1.10.287.130">
    <property type="match status" value="1"/>
</dbReference>
<evidence type="ECO:0000259" key="5">
    <source>
        <dbReference type="PROSITE" id="PS50109"/>
    </source>
</evidence>
<keyword evidence="6" id="KW-0808">Transferase</keyword>
<accession>A0A7J5AIF6</accession>
<evidence type="ECO:0000256" key="4">
    <source>
        <dbReference type="SAM" id="Phobius"/>
    </source>
</evidence>
<protein>
    <recommendedName>
        <fullName evidence="2">histidine kinase</fullName>
        <ecNumber evidence="2">2.7.13.3</ecNumber>
    </recommendedName>
</protein>
<dbReference type="CDD" id="cd00082">
    <property type="entry name" value="HisKA"/>
    <property type="match status" value="1"/>
</dbReference>
<dbReference type="Gene3D" id="3.30.565.10">
    <property type="entry name" value="Histidine kinase-like ATPase, C-terminal domain"/>
    <property type="match status" value="1"/>
</dbReference>
<keyword evidence="4" id="KW-0472">Membrane</keyword>
<dbReference type="Proteomes" id="UP000467305">
    <property type="component" value="Unassembled WGS sequence"/>
</dbReference>
<dbReference type="SUPFAM" id="SSF47384">
    <property type="entry name" value="Homodimeric domain of signal transducing histidine kinase"/>
    <property type="match status" value="1"/>
</dbReference>
<dbReference type="OrthoDB" id="1933776at2"/>
<dbReference type="PANTHER" id="PTHR43547">
    <property type="entry name" value="TWO-COMPONENT HISTIDINE KINASE"/>
    <property type="match status" value="1"/>
</dbReference>
<gene>
    <name evidence="6" type="ORF">F7018_10530</name>
</gene>
<proteinExistence type="predicted"/>
<dbReference type="InterPro" id="IPR003661">
    <property type="entry name" value="HisK_dim/P_dom"/>
</dbReference>
<dbReference type="CDD" id="cd00075">
    <property type="entry name" value="HATPase"/>
    <property type="match status" value="1"/>
</dbReference>
<dbReference type="SMART" id="SM00387">
    <property type="entry name" value="HATPase_c"/>
    <property type="match status" value="1"/>
</dbReference>
<dbReference type="GO" id="GO:0000155">
    <property type="term" value="F:phosphorelay sensor kinase activity"/>
    <property type="evidence" value="ECO:0007669"/>
    <property type="project" value="InterPro"/>
</dbReference>
<feature type="transmembrane region" description="Helical" evidence="4">
    <location>
        <begin position="278"/>
        <end position="299"/>
    </location>
</feature>
<evidence type="ECO:0000256" key="2">
    <source>
        <dbReference type="ARBA" id="ARBA00012438"/>
    </source>
</evidence>
<evidence type="ECO:0000313" key="7">
    <source>
        <dbReference type="Proteomes" id="UP000467305"/>
    </source>
</evidence>
<dbReference type="InterPro" id="IPR003594">
    <property type="entry name" value="HATPase_dom"/>
</dbReference>
<evidence type="ECO:0000313" key="6">
    <source>
        <dbReference type="EMBL" id="KAB1157356.1"/>
    </source>
</evidence>
<dbReference type="PRINTS" id="PR00344">
    <property type="entry name" value="BCTRLSENSOR"/>
</dbReference>
<sequence length="531" mass="61303">MKNPKKHWILYLIIVTILTTITVQFYWNYKNYEQNRQRVLNEIQISLDNSIEAYYVDFTKESHFAIVEPEHLTPTNKKEKNAAWKSIFRRSGIKKIVKKFPEKKKSSFEITAVEINGGKEDLTKMDSAFIKSFTGKDNIVTSKKNDSLSFDISIQSKKDKETMKSYNNREKVQLFLGKKSVDSLKLIKGIQSIFIAIQNDTIDYRKLDSIIAKELNNKKIQTDFYFKHFKNDSLFYTNKTDNIKYPLKVNAKSTFLKSHEDINLYYSNPTYEALKRSFTGILLSFLLSLAVISSLIYLLKIINQQKELAEIKNDLISNITHEFKTPITTVSTAIEAINNFNIIDDKEKTKKYLSISSIQLKKLHQMVEKLLETATLDSEKLLLKKEPVNIIDLIEKLTKKHQLIAPEKSIHFSSNVSSLEKEIDPFHFENAVSNLIDNAIKYGGNKIEININFLLNNLEVSVADNGIGIDKNQQDKIFEKFYRVPKGNTHDVKGFGIGLYYTKKIIEKHNGIISLTTDFKQTVFKISLPND</sequence>
<comment type="caution">
    <text evidence="6">The sequence shown here is derived from an EMBL/GenBank/DDBJ whole genome shotgun (WGS) entry which is preliminary data.</text>
</comment>
<dbReference type="RefSeq" id="WP_150900024.1">
    <property type="nucleotide sequence ID" value="NZ_WAAU01000014.1"/>
</dbReference>
<dbReference type="InterPro" id="IPR036890">
    <property type="entry name" value="HATPase_C_sf"/>
</dbReference>
<dbReference type="SMART" id="SM00388">
    <property type="entry name" value="HisKA"/>
    <property type="match status" value="1"/>
</dbReference>
<feature type="domain" description="Histidine kinase" evidence="5">
    <location>
        <begin position="318"/>
        <end position="531"/>
    </location>
</feature>
<name>A0A7J5AIF6_9FLAO</name>
<dbReference type="SUPFAM" id="SSF55874">
    <property type="entry name" value="ATPase domain of HSP90 chaperone/DNA topoisomerase II/histidine kinase"/>
    <property type="match status" value="1"/>
</dbReference>
<dbReference type="InterPro" id="IPR005467">
    <property type="entry name" value="His_kinase_dom"/>
</dbReference>
<evidence type="ECO:0000256" key="3">
    <source>
        <dbReference type="ARBA" id="ARBA00022553"/>
    </source>
</evidence>
<evidence type="ECO:0000256" key="1">
    <source>
        <dbReference type="ARBA" id="ARBA00000085"/>
    </source>
</evidence>
<reference evidence="6 7" key="1">
    <citation type="submission" date="2019-09" db="EMBL/GenBank/DDBJ databases">
        <authorList>
            <person name="Cao W.R."/>
        </authorList>
    </citation>
    <scope>NUCLEOTIDE SEQUENCE [LARGE SCALE GENOMIC DNA]</scope>
    <source>
        <strain evidence="7">a4</strain>
    </source>
</reference>
<dbReference type="PANTHER" id="PTHR43547:SF2">
    <property type="entry name" value="HYBRID SIGNAL TRANSDUCTION HISTIDINE KINASE C"/>
    <property type="match status" value="1"/>
</dbReference>
<keyword evidence="3" id="KW-0597">Phosphoprotein</keyword>
<organism evidence="6 7">
    <name type="scientific">Tenacibaculum aiptasiae</name>
    <dbReference type="NCBI Taxonomy" id="426481"/>
    <lineage>
        <taxon>Bacteria</taxon>
        <taxon>Pseudomonadati</taxon>
        <taxon>Bacteroidota</taxon>
        <taxon>Flavobacteriia</taxon>
        <taxon>Flavobacteriales</taxon>
        <taxon>Flavobacteriaceae</taxon>
        <taxon>Tenacibaculum</taxon>
    </lineage>
</organism>
<dbReference type="PROSITE" id="PS50109">
    <property type="entry name" value="HIS_KIN"/>
    <property type="match status" value="1"/>
</dbReference>
<dbReference type="InterPro" id="IPR036097">
    <property type="entry name" value="HisK_dim/P_sf"/>
</dbReference>
<keyword evidence="7" id="KW-1185">Reference proteome</keyword>
<dbReference type="EMBL" id="WAAU01000014">
    <property type="protein sequence ID" value="KAB1157356.1"/>
    <property type="molecule type" value="Genomic_DNA"/>
</dbReference>
<dbReference type="Pfam" id="PF00512">
    <property type="entry name" value="HisKA"/>
    <property type="match status" value="1"/>
</dbReference>
<comment type="catalytic activity">
    <reaction evidence="1">
        <text>ATP + protein L-histidine = ADP + protein N-phospho-L-histidine.</text>
        <dbReference type="EC" id="2.7.13.3"/>
    </reaction>
</comment>
<dbReference type="InterPro" id="IPR004358">
    <property type="entry name" value="Sig_transdc_His_kin-like_C"/>
</dbReference>
<keyword evidence="4" id="KW-0812">Transmembrane</keyword>